<keyword evidence="6" id="KW-0812">Transmembrane</keyword>
<comment type="caution">
    <text evidence="8">The sequence shown here is derived from an EMBL/GenBank/DDBJ whole genome shotgun (WGS) entry which is preliminary data.</text>
</comment>
<keyword evidence="3" id="KW-0408">Iron</keyword>
<evidence type="ECO:0000259" key="7">
    <source>
        <dbReference type="SMART" id="SM00704"/>
    </source>
</evidence>
<organism evidence="8 9">
    <name type="scientific">Stentor coeruleus</name>
    <dbReference type="NCBI Taxonomy" id="5963"/>
    <lineage>
        <taxon>Eukaryota</taxon>
        <taxon>Sar</taxon>
        <taxon>Alveolata</taxon>
        <taxon>Ciliophora</taxon>
        <taxon>Postciliodesmatophora</taxon>
        <taxon>Heterotrichea</taxon>
        <taxon>Heterotrichida</taxon>
        <taxon>Stentoridae</taxon>
        <taxon>Stentor</taxon>
    </lineage>
</organism>
<evidence type="ECO:0000256" key="4">
    <source>
        <dbReference type="ARBA" id="ARBA00023014"/>
    </source>
</evidence>
<dbReference type="GO" id="GO:0005739">
    <property type="term" value="C:mitochondrion"/>
    <property type="evidence" value="ECO:0007669"/>
    <property type="project" value="TreeGrafter"/>
</dbReference>
<dbReference type="GO" id="GO:0051537">
    <property type="term" value="F:2 iron, 2 sulfur cluster binding"/>
    <property type="evidence" value="ECO:0007669"/>
    <property type="project" value="UniProtKB-KW"/>
</dbReference>
<dbReference type="InterPro" id="IPR018967">
    <property type="entry name" value="FeS-contain_CDGSH-typ"/>
</dbReference>
<proteinExistence type="predicted"/>
<feature type="domain" description="Iron-binding zinc finger CDGSH type" evidence="7">
    <location>
        <begin position="105"/>
        <end position="142"/>
    </location>
</feature>
<dbReference type="AlphaFoldDB" id="A0A1R2C7S9"/>
<evidence type="ECO:0000313" key="8">
    <source>
        <dbReference type="EMBL" id="OMJ85072.1"/>
    </source>
</evidence>
<keyword evidence="9" id="KW-1185">Reference proteome</keyword>
<accession>A0A1R2C7S9</accession>
<feature type="domain" description="Iron-binding zinc finger CDGSH type" evidence="7">
    <location>
        <begin position="67"/>
        <end position="102"/>
    </location>
</feature>
<comment type="cofactor">
    <cofactor evidence="5">
        <name>[2Fe-2S] cluster</name>
        <dbReference type="ChEBI" id="CHEBI:190135"/>
    </cofactor>
</comment>
<dbReference type="PANTHER" id="PTHR46491">
    <property type="entry name" value="CDGSH IRON SULFUR DOMAIN PROTEIN HOMOLOG"/>
    <property type="match status" value="1"/>
</dbReference>
<protein>
    <recommendedName>
        <fullName evidence="7">Iron-binding zinc finger CDGSH type domain-containing protein</fullName>
    </recommendedName>
</protein>
<evidence type="ECO:0000256" key="1">
    <source>
        <dbReference type="ARBA" id="ARBA00022714"/>
    </source>
</evidence>
<dbReference type="PANTHER" id="PTHR46491:SF3">
    <property type="entry name" value="CDGSH IRON-SULFUR DOMAIN-CONTAINING PROTEIN 3, MITOCHONDRIAL"/>
    <property type="match status" value="1"/>
</dbReference>
<evidence type="ECO:0000256" key="5">
    <source>
        <dbReference type="ARBA" id="ARBA00034078"/>
    </source>
</evidence>
<keyword evidence="1" id="KW-0001">2Fe-2S</keyword>
<name>A0A1R2C7S9_9CILI</name>
<keyword evidence="4" id="KW-0411">Iron-sulfur</keyword>
<keyword evidence="6" id="KW-1133">Transmembrane helix</keyword>
<dbReference type="Pfam" id="PF09360">
    <property type="entry name" value="zf-CDGSH"/>
    <property type="match status" value="1"/>
</dbReference>
<evidence type="ECO:0000256" key="3">
    <source>
        <dbReference type="ARBA" id="ARBA00023004"/>
    </source>
</evidence>
<dbReference type="EMBL" id="MPUH01000249">
    <property type="protein sequence ID" value="OMJ85072.1"/>
    <property type="molecule type" value="Genomic_DNA"/>
</dbReference>
<feature type="transmembrane region" description="Helical" evidence="6">
    <location>
        <begin position="150"/>
        <end position="170"/>
    </location>
</feature>
<dbReference type="SMART" id="SM00704">
    <property type="entry name" value="ZnF_CDGSH"/>
    <property type="match status" value="2"/>
</dbReference>
<dbReference type="Gene3D" id="3.40.5.90">
    <property type="entry name" value="CDGSH iron-sulfur domain, mitoNEET-type"/>
    <property type="match status" value="2"/>
</dbReference>
<dbReference type="GO" id="GO:0046872">
    <property type="term" value="F:metal ion binding"/>
    <property type="evidence" value="ECO:0007669"/>
    <property type="project" value="UniProtKB-KW"/>
</dbReference>
<keyword evidence="2" id="KW-0479">Metal-binding</keyword>
<evidence type="ECO:0000256" key="2">
    <source>
        <dbReference type="ARBA" id="ARBA00022723"/>
    </source>
</evidence>
<dbReference type="OrthoDB" id="298651at2759"/>
<gene>
    <name evidence="8" type="ORF">SteCoe_13729</name>
</gene>
<dbReference type="InterPro" id="IPR052950">
    <property type="entry name" value="CISD"/>
</dbReference>
<sequence>MSECNYDWRQDPLVPKPEILHPPAPRKELKPTDVTDFPHQKVLPIPEDYHYPEGKWRPPTLPYRAGFIPINIFLEQGKVYKWCSCGASWNEPFCDHKCHFQMTRNRPIIFNVDKSGYYKLCNCKQSANAPFCNGTHKLLVQQFPKTHFGFFRFVTSAAIGLSCFGIWANYKN</sequence>
<dbReference type="Proteomes" id="UP000187209">
    <property type="component" value="Unassembled WGS sequence"/>
</dbReference>
<reference evidence="8 9" key="1">
    <citation type="submission" date="2016-11" db="EMBL/GenBank/DDBJ databases">
        <title>The macronuclear genome of Stentor coeruleus: a giant cell with tiny introns.</title>
        <authorList>
            <person name="Slabodnick M."/>
            <person name="Ruby J.G."/>
            <person name="Reiff S.B."/>
            <person name="Swart E.C."/>
            <person name="Gosai S."/>
            <person name="Prabakaran S."/>
            <person name="Witkowska E."/>
            <person name="Larue G.E."/>
            <person name="Fisher S."/>
            <person name="Freeman R.M."/>
            <person name="Gunawardena J."/>
            <person name="Chu W."/>
            <person name="Stover N.A."/>
            <person name="Gregory B.D."/>
            <person name="Nowacki M."/>
            <person name="Derisi J."/>
            <person name="Roy S.W."/>
            <person name="Marshall W.F."/>
            <person name="Sood P."/>
        </authorList>
    </citation>
    <scope>NUCLEOTIDE SEQUENCE [LARGE SCALE GENOMIC DNA]</scope>
    <source>
        <strain evidence="8">WM001</strain>
    </source>
</reference>
<keyword evidence="6" id="KW-0472">Membrane</keyword>
<evidence type="ECO:0000313" key="9">
    <source>
        <dbReference type="Proteomes" id="UP000187209"/>
    </source>
</evidence>
<dbReference type="InterPro" id="IPR042216">
    <property type="entry name" value="MitoNEET_CISD"/>
</dbReference>
<evidence type="ECO:0000256" key="6">
    <source>
        <dbReference type="SAM" id="Phobius"/>
    </source>
</evidence>